<dbReference type="InterPro" id="IPR002528">
    <property type="entry name" value="MATE_fam"/>
</dbReference>
<proteinExistence type="predicted"/>
<dbReference type="NCBIfam" id="TIGR00797">
    <property type="entry name" value="matE"/>
    <property type="match status" value="1"/>
</dbReference>
<dbReference type="CDD" id="cd13131">
    <property type="entry name" value="MATE_NorM_like"/>
    <property type="match status" value="1"/>
</dbReference>
<evidence type="ECO:0000313" key="12">
    <source>
        <dbReference type="Proteomes" id="UP000016600"/>
    </source>
</evidence>
<evidence type="ECO:0000256" key="3">
    <source>
        <dbReference type="ARBA" id="ARBA00022449"/>
    </source>
</evidence>
<feature type="transmembrane region" description="Helical" evidence="10">
    <location>
        <begin position="318"/>
        <end position="339"/>
    </location>
</feature>
<reference evidence="11 12" key="1">
    <citation type="submission" date="2013-08" db="EMBL/GenBank/DDBJ databases">
        <authorList>
            <person name="Durkin A.S."/>
            <person name="Haft D.R."/>
            <person name="McCorrison J."/>
            <person name="Torralba M."/>
            <person name="Gillis M."/>
            <person name="Haft D.H."/>
            <person name="Methe B."/>
            <person name="Sutton G."/>
            <person name="Nelson K.E."/>
        </authorList>
    </citation>
    <scope>NUCLEOTIDE SEQUENCE [LARGE SCALE GENOMIC DNA]</scope>
    <source>
        <strain evidence="11 12">F0068</strain>
    </source>
</reference>
<feature type="transmembrane region" description="Helical" evidence="10">
    <location>
        <begin position="287"/>
        <end position="306"/>
    </location>
</feature>
<evidence type="ECO:0000256" key="9">
    <source>
        <dbReference type="ARBA" id="ARBA00031636"/>
    </source>
</evidence>
<evidence type="ECO:0000256" key="4">
    <source>
        <dbReference type="ARBA" id="ARBA00022475"/>
    </source>
</evidence>
<keyword evidence="12" id="KW-1185">Reference proteome</keyword>
<organism evidence="11 12">
    <name type="scientific">Hoylesella pleuritidis F0068</name>
    <dbReference type="NCBI Taxonomy" id="1081904"/>
    <lineage>
        <taxon>Bacteria</taxon>
        <taxon>Pseudomonadati</taxon>
        <taxon>Bacteroidota</taxon>
        <taxon>Bacteroidia</taxon>
        <taxon>Bacteroidales</taxon>
        <taxon>Prevotellaceae</taxon>
        <taxon>Hoylesella</taxon>
    </lineage>
</organism>
<dbReference type="PROSITE" id="PS51257">
    <property type="entry name" value="PROKAR_LIPOPROTEIN"/>
    <property type="match status" value="1"/>
</dbReference>
<sequence>MKRFQVRQYITHYRSLTSLGLPIIIGQTGTILLSCADTLMIGHHGTDELAAAAFVNNMFNLVLLFGLGFSYGLTPIVGNLFGREQSPRIGETVKNALAANSLLVLLLGAVVTMLYANIGNPGQPTELLPLMRPYLLVLFVSLPFVCWFNVFKQFSDGITDTRTPMWILLGGNILNIIGNYLLIYGKLGLPELGLFGAGISTMLSRVIMTIVFAAIFFLSKRYRIYRVGFIQGKVNRTAFLEQNKLGWPLALQMGMESAAFSLSSIMVGWVGATALAAHQIMMTISQFFFLVYYGMGAAVAVRISYFNGQHDYTAARRSANAGFHLVLLIAMAVSLPVGLSRNIIGYLFSDSAEVCHLVAMTIIVLIVYQFGDGLQCVFSNALRGLSDVKPLMYIAFFAYFIVSLPLGYLFGITLNMGLVGVWLAFPFGLTTAGILYYAAFKRRLAKEISTHQSVNSTM</sequence>
<feature type="transmembrane region" description="Helical" evidence="10">
    <location>
        <begin position="61"/>
        <end position="81"/>
    </location>
</feature>
<evidence type="ECO:0000256" key="8">
    <source>
        <dbReference type="ARBA" id="ARBA00023136"/>
    </source>
</evidence>
<accession>U2KXF4</accession>
<keyword evidence="3" id="KW-0050">Antiport</keyword>
<evidence type="ECO:0000313" key="11">
    <source>
        <dbReference type="EMBL" id="ERK03127.1"/>
    </source>
</evidence>
<keyword evidence="5 10" id="KW-0812">Transmembrane</keyword>
<dbReference type="RefSeq" id="WP_021583547.1">
    <property type="nucleotide sequence ID" value="NZ_AWET01000017.1"/>
</dbReference>
<protein>
    <recommendedName>
        <fullName evidence="9">Multidrug-efflux transporter</fullName>
    </recommendedName>
</protein>
<dbReference type="InterPro" id="IPR050222">
    <property type="entry name" value="MATE_MdtK"/>
</dbReference>
<dbReference type="GO" id="GO:0015297">
    <property type="term" value="F:antiporter activity"/>
    <property type="evidence" value="ECO:0007669"/>
    <property type="project" value="UniProtKB-KW"/>
</dbReference>
<dbReference type="AlphaFoldDB" id="U2KXF4"/>
<evidence type="ECO:0000256" key="7">
    <source>
        <dbReference type="ARBA" id="ARBA00023065"/>
    </source>
</evidence>
<evidence type="ECO:0000256" key="6">
    <source>
        <dbReference type="ARBA" id="ARBA00022989"/>
    </source>
</evidence>
<evidence type="ECO:0000256" key="5">
    <source>
        <dbReference type="ARBA" id="ARBA00022692"/>
    </source>
</evidence>
<comment type="caution">
    <text evidence="11">The sequence shown here is derived from an EMBL/GenBank/DDBJ whole genome shotgun (WGS) entry which is preliminary data.</text>
</comment>
<feature type="transmembrane region" description="Helical" evidence="10">
    <location>
        <begin position="258"/>
        <end position="281"/>
    </location>
</feature>
<keyword evidence="8 10" id="KW-0472">Membrane</keyword>
<keyword evidence="4" id="KW-1003">Cell membrane</keyword>
<feature type="transmembrane region" description="Helical" evidence="10">
    <location>
        <begin position="351"/>
        <end position="370"/>
    </location>
</feature>
<feature type="transmembrane region" description="Helical" evidence="10">
    <location>
        <begin position="93"/>
        <end position="118"/>
    </location>
</feature>
<dbReference type="PANTHER" id="PTHR43298">
    <property type="entry name" value="MULTIDRUG RESISTANCE PROTEIN NORM-RELATED"/>
    <property type="match status" value="1"/>
</dbReference>
<dbReference type="Proteomes" id="UP000016600">
    <property type="component" value="Unassembled WGS sequence"/>
</dbReference>
<dbReference type="GO" id="GO:0006811">
    <property type="term" value="P:monoatomic ion transport"/>
    <property type="evidence" value="ECO:0007669"/>
    <property type="project" value="UniProtKB-KW"/>
</dbReference>
<keyword evidence="6 10" id="KW-1133">Transmembrane helix</keyword>
<dbReference type="PATRIC" id="fig|1081904.3.peg.859"/>
<feature type="transmembrane region" description="Helical" evidence="10">
    <location>
        <begin position="416"/>
        <end position="439"/>
    </location>
</feature>
<feature type="transmembrane region" description="Helical" evidence="10">
    <location>
        <begin position="163"/>
        <end position="183"/>
    </location>
</feature>
<keyword evidence="2" id="KW-0813">Transport</keyword>
<dbReference type="GO" id="GO:0005886">
    <property type="term" value="C:plasma membrane"/>
    <property type="evidence" value="ECO:0007669"/>
    <property type="project" value="UniProtKB-SubCell"/>
</dbReference>
<feature type="transmembrane region" description="Helical" evidence="10">
    <location>
        <begin position="21"/>
        <end position="41"/>
    </location>
</feature>
<feature type="transmembrane region" description="Helical" evidence="10">
    <location>
        <begin position="391"/>
        <end position="410"/>
    </location>
</feature>
<gene>
    <name evidence="11" type="ORF">HMPREF1218_1987</name>
</gene>
<feature type="transmembrane region" description="Helical" evidence="10">
    <location>
        <begin position="130"/>
        <end position="151"/>
    </location>
</feature>
<dbReference type="InterPro" id="IPR048279">
    <property type="entry name" value="MdtK-like"/>
</dbReference>
<evidence type="ECO:0000256" key="1">
    <source>
        <dbReference type="ARBA" id="ARBA00004651"/>
    </source>
</evidence>
<dbReference type="EMBL" id="AWET01000017">
    <property type="protein sequence ID" value="ERK03127.1"/>
    <property type="molecule type" value="Genomic_DNA"/>
</dbReference>
<name>U2KXF4_9BACT</name>
<dbReference type="PIRSF" id="PIRSF006603">
    <property type="entry name" value="DinF"/>
    <property type="match status" value="1"/>
</dbReference>
<dbReference type="GO" id="GO:0042910">
    <property type="term" value="F:xenobiotic transmembrane transporter activity"/>
    <property type="evidence" value="ECO:0007669"/>
    <property type="project" value="InterPro"/>
</dbReference>
<dbReference type="Pfam" id="PF01554">
    <property type="entry name" value="MatE"/>
    <property type="match status" value="2"/>
</dbReference>
<feature type="transmembrane region" description="Helical" evidence="10">
    <location>
        <begin position="195"/>
        <end position="218"/>
    </location>
</feature>
<comment type="subcellular location">
    <subcellularLocation>
        <location evidence="1">Cell membrane</location>
        <topology evidence="1">Multi-pass membrane protein</topology>
    </subcellularLocation>
</comment>
<evidence type="ECO:0000256" key="2">
    <source>
        <dbReference type="ARBA" id="ARBA00022448"/>
    </source>
</evidence>
<dbReference type="PANTHER" id="PTHR43298:SF2">
    <property type="entry name" value="FMN_FAD EXPORTER YEEO-RELATED"/>
    <property type="match status" value="1"/>
</dbReference>
<keyword evidence="7" id="KW-0406">Ion transport</keyword>
<evidence type="ECO:0000256" key="10">
    <source>
        <dbReference type="SAM" id="Phobius"/>
    </source>
</evidence>